<evidence type="ECO:0000313" key="1">
    <source>
        <dbReference type="EMBL" id="GBH14927.1"/>
    </source>
</evidence>
<sequence length="182" mass="19791">MKPHHDPPVLVAVNFLTLRAGDHGGLAAGYSWLGVTQGRAKDCFPGRSQERIAVALMKVVRALDLMHGLFKHLRLTAFMVNFSQQPQLIPVVVGMFAQGQKMAADQSRLIAVPIAQQVVMAMTFKCPLREMSATVPVREPPRIIVVFKPCAVVASRCSLHGQKRLLEMVITASGTLGASLQP</sequence>
<accession>A0AAN4TJ70</accession>
<comment type="caution">
    <text evidence="1">The sequence shown here is derived from an EMBL/GenBank/DDBJ whole genome shotgun (WGS) entry which is preliminary data.</text>
</comment>
<evidence type="ECO:0000313" key="2">
    <source>
        <dbReference type="Proteomes" id="UP000248291"/>
    </source>
</evidence>
<reference evidence="1 2" key="1">
    <citation type="submission" date="2018-04" db="EMBL/GenBank/DDBJ databases">
        <title>Draft genome sequence of Pseudomonas syringae pv. actinidiae biovar 3 strains isolated from kiwifruit in Kagawa prefecture.</title>
        <authorList>
            <person name="Tabuchi M."/>
            <person name="Saito M."/>
            <person name="Fujiwara S."/>
            <person name="Sasa N."/>
            <person name="Akimitsu K."/>
            <person name="Gomi K."/>
            <person name="Konishi-Sugita S."/>
            <person name="Hamano K."/>
            <person name="Kataoka I."/>
        </authorList>
    </citation>
    <scope>NUCLEOTIDE SEQUENCE [LARGE SCALE GENOMIC DNA]</scope>
    <source>
        <strain evidence="1 2">MAFF212211</strain>
    </source>
</reference>
<organism evidence="1 2">
    <name type="scientific">Pseudomonas syringae pv. actinidiae</name>
    <dbReference type="NCBI Taxonomy" id="103796"/>
    <lineage>
        <taxon>Bacteria</taxon>
        <taxon>Pseudomonadati</taxon>
        <taxon>Pseudomonadota</taxon>
        <taxon>Gammaproteobacteria</taxon>
        <taxon>Pseudomonadales</taxon>
        <taxon>Pseudomonadaceae</taxon>
        <taxon>Pseudomonas</taxon>
        <taxon>Pseudomonas syringae</taxon>
    </lineage>
</organism>
<gene>
    <name evidence="1" type="ORF">KPSA3_00843</name>
</gene>
<dbReference type="EMBL" id="BGKA01000025">
    <property type="protein sequence ID" value="GBH14927.1"/>
    <property type="molecule type" value="Genomic_DNA"/>
</dbReference>
<dbReference type="Proteomes" id="UP000248291">
    <property type="component" value="Unassembled WGS sequence"/>
</dbReference>
<proteinExistence type="predicted"/>
<dbReference type="AlphaFoldDB" id="A0AAN4TJ70"/>
<name>A0AAN4TJ70_PSESF</name>
<protein>
    <submittedName>
        <fullName evidence="1">Transposase</fullName>
    </submittedName>
</protein>